<evidence type="ECO:0000256" key="1">
    <source>
        <dbReference type="ARBA" id="ARBA00006820"/>
    </source>
</evidence>
<evidence type="ECO:0000256" key="2">
    <source>
        <dbReference type="ARBA" id="ARBA00022598"/>
    </source>
</evidence>
<comment type="similarity">
    <text evidence="1">Belongs to the tubulin--tyrosine ligase family.</text>
</comment>
<dbReference type="PROSITE" id="PS01286">
    <property type="entry name" value="FA58C_2"/>
    <property type="match status" value="4"/>
</dbReference>
<dbReference type="Gene3D" id="3.30.470.20">
    <property type="entry name" value="ATP-grasp fold, B domain"/>
    <property type="match status" value="1"/>
</dbReference>
<evidence type="ECO:0000256" key="5">
    <source>
        <dbReference type="ARBA" id="ARBA00022840"/>
    </source>
</evidence>
<comment type="caution">
    <text evidence="8">The sequence shown here is derived from an EMBL/GenBank/DDBJ whole genome shotgun (WGS) entry which is preliminary data.</text>
</comment>
<dbReference type="SUPFAM" id="SSF56059">
    <property type="entry name" value="Glutathione synthetase ATP-binding domain-like"/>
    <property type="match status" value="1"/>
</dbReference>
<evidence type="ECO:0000313" key="9">
    <source>
        <dbReference type="Proteomes" id="UP001159428"/>
    </source>
</evidence>
<evidence type="ECO:0000313" key="8">
    <source>
        <dbReference type="EMBL" id="CAH3164618.1"/>
    </source>
</evidence>
<dbReference type="EMBL" id="CALNXJ010000106">
    <property type="protein sequence ID" value="CAH3164618.1"/>
    <property type="molecule type" value="Genomic_DNA"/>
</dbReference>
<protein>
    <recommendedName>
        <fullName evidence="7">F5/8 type C domain-containing protein</fullName>
    </recommendedName>
</protein>
<sequence>MENGRIKDAQITASSQWDGNHAAIQGRLNFKAGGGKQGGWSAGKNNGNQWIQVALGSYTKLTSIATQGRNAHSQWVMAYKLQYSEDGVKFYYYKVSGQSSPKVFKGNKDRDSIVYHQLNPPIKARYIKLRPTAWYGHISLRMELYGCSTECSAPLGLESGLIKDAQVTASSEWDRNHAAIQGRLNFKAGGGKQGGWSAEKNNGNQWIQVALGSYTKLTSIATQGRNAHSQWVTAYTLQYSEDGVTFYYYKVLGQSSPKVFKGNKDRDSIVYHQLNPPIKARYIKLRPTAWYGHISLRMELYGCSAECSAPLGLESGRIKDSQLTASSEWDRNHAAIQGRLNFKAGGGKQGGWSTGKNNGNQWIQVALGSYTKLTSIATQGRNAHSQWVTAYKLQYSEDGVKFYYYKVPGQSSPKVFKGNKDRDSIVYHQLNPPIKARYIKLRPTAWYGHISLRIELYGCSAECSAPLGLESGRIEDAQVTASSEWDRNHAAIQGRLNFKAGGGKQGGWSAGKNNGNQWIQVALGSYTKLTSIATQGRNAHSQWVTAYKLQYSEDGVTFYYYKVPGQSSPKVFKGNKDRDSIVYHQLNPPIKARYIKLRPTAWYGHISLRMELYGCSAECSAPLGLESGRIKDAQVTASSEWDRNHAAIQGRLNFKAGGGKQGGWSAGKNNGNQWIQVALGSYTKLTSIATQGRNAHSQWVTAYKVQYSEDGVNFYYYKVPGQSSPKPASARGIGIRVIHKWNQIPRKRPVIVQRYLAKPFFINGSKFDLRIYVYVTSYDPLRIYVFEDGLVRFATCKYSSSMKSLSNKFMHLTNYSINKKNEGAYQANSDETVCQGHKWSLKALWGYMKRMNINHVHVWDTIKDLVVKAIIASDSAVNTMVKQNVRKRSCCHELFGFDVMLDETLKPWLLEVNISPSLHSTSQLDRNIKGQMIKDLLNLAGFCIPENLITTSTSSTSNMNQFVQDKAVTGLSSDERGKHAFYVQRHLDERTKQSILDILTPDDIRMLMETEDENSRRGCFQRVFPSMSSNKYLRFFESQRYYNILLDEWTRKYMREGRSTVLGIAVLQALGEKKLHIGATSDPTHQWNCPQGITYRSSSAPALSLDHGLIKSSASAPVLLPKIKKKSTKSHTSKMSSSSATSSERTRQMLRARMKSNI</sequence>
<feature type="compositionally biased region" description="Low complexity" evidence="6">
    <location>
        <begin position="1133"/>
        <end position="1143"/>
    </location>
</feature>
<feature type="compositionally biased region" description="Basic residues" evidence="6">
    <location>
        <begin position="1148"/>
        <end position="1158"/>
    </location>
</feature>
<dbReference type="Pfam" id="PF00754">
    <property type="entry name" value="F5_F8_type_C"/>
    <property type="match status" value="4"/>
</dbReference>
<dbReference type="PROSITE" id="PS51221">
    <property type="entry name" value="TTL"/>
    <property type="match status" value="1"/>
</dbReference>
<dbReference type="Proteomes" id="UP001159428">
    <property type="component" value="Unassembled WGS sequence"/>
</dbReference>
<dbReference type="CDD" id="cd00057">
    <property type="entry name" value="FA58C"/>
    <property type="match status" value="5"/>
</dbReference>
<dbReference type="SMART" id="SM00231">
    <property type="entry name" value="FA58C"/>
    <property type="match status" value="5"/>
</dbReference>
<dbReference type="FunFam" id="2.60.120.260:FF:000016">
    <property type="entry name" value="Contactin-associated protein-like 4 isoform 1"/>
    <property type="match status" value="4"/>
</dbReference>
<keyword evidence="9" id="KW-1185">Reference proteome</keyword>
<keyword evidence="2" id="KW-0436">Ligase</keyword>
<dbReference type="Pfam" id="PF03133">
    <property type="entry name" value="TTL"/>
    <property type="match status" value="1"/>
</dbReference>
<feature type="compositionally biased region" description="Basic residues" evidence="6">
    <location>
        <begin position="1122"/>
        <end position="1132"/>
    </location>
</feature>
<dbReference type="InterPro" id="IPR004344">
    <property type="entry name" value="TTL/TTLL_fam"/>
</dbReference>
<organism evidence="8 9">
    <name type="scientific">Pocillopora meandrina</name>
    <dbReference type="NCBI Taxonomy" id="46732"/>
    <lineage>
        <taxon>Eukaryota</taxon>
        <taxon>Metazoa</taxon>
        <taxon>Cnidaria</taxon>
        <taxon>Anthozoa</taxon>
        <taxon>Hexacorallia</taxon>
        <taxon>Scleractinia</taxon>
        <taxon>Astrocoeniina</taxon>
        <taxon>Pocilloporidae</taxon>
        <taxon>Pocillopora</taxon>
    </lineage>
</organism>
<dbReference type="PANTHER" id="PTHR24543">
    <property type="entry name" value="MULTICOPPER OXIDASE-RELATED"/>
    <property type="match status" value="1"/>
</dbReference>
<gene>
    <name evidence="8" type="ORF">PMEA_00002350</name>
</gene>
<dbReference type="SUPFAM" id="SSF49785">
    <property type="entry name" value="Galactose-binding domain-like"/>
    <property type="match status" value="5"/>
</dbReference>
<keyword evidence="5" id="KW-0067">ATP-binding</keyword>
<evidence type="ECO:0000256" key="6">
    <source>
        <dbReference type="SAM" id="MobiDB-lite"/>
    </source>
</evidence>
<reference evidence="8 9" key="1">
    <citation type="submission" date="2022-05" db="EMBL/GenBank/DDBJ databases">
        <authorList>
            <consortium name="Genoscope - CEA"/>
            <person name="William W."/>
        </authorList>
    </citation>
    <scope>NUCLEOTIDE SEQUENCE [LARGE SCALE GENOMIC DNA]</scope>
</reference>
<feature type="domain" description="F5/8 type C" evidence="7">
    <location>
        <begin position="307"/>
        <end position="459"/>
    </location>
</feature>
<dbReference type="AlphaFoldDB" id="A0AAU9Y1H6"/>
<dbReference type="GO" id="GO:0005524">
    <property type="term" value="F:ATP binding"/>
    <property type="evidence" value="ECO:0007669"/>
    <property type="project" value="UniProtKB-KW"/>
</dbReference>
<dbReference type="FunFam" id="3.30.470.20:FF:000009">
    <property type="entry name" value="tubulin polyglutamylase TTLL5 isoform X1"/>
    <property type="match status" value="1"/>
</dbReference>
<keyword evidence="3" id="KW-0493">Microtubule</keyword>
<dbReference type="GO" id="GO:0016874">
    <property type="term" value="F:ligase activity"/>
    <property type="evidence" value="ECO:0007669"/>
    <property type="project" value="UniProtKB-KW"/>
</dbReference>
<keyword evidence="4" id="KW-0547">Nucleotide-binding</keyword>
<dbReference type="PANTHER" id="PTHR24543:SF325">
    <property type="entry name" value="F5_8 TYPE C DOMAIN-CONTAINING PROTEIN"/>
    <property type="match status" value="1"/>
</dbReference>
<accession>A0AAU9Y1H6</accession>
<dbReference type="Gene3D" id="2.60.120.260">
    <property type="entry name" value="Galactose-binding domain-like"/>
    <property type="match status" value="5"/>
</dbReference>
<feature type="domain" description="F5/8 type C" evidence="7">
    <location>
        <begin position="619"/>
        <end position="714"/>
    </location>
</feature>
<feature type="domain" description="F5/8 type C" evidence="7">
    <location>
        <begin position="1"/>
        <end position="147"/>
    </location>
</feature>
<feature type="region of interest" description="Disordered" evidence="6">
    <location>
        <begin position="1121"/>
        <end position="1158"/>
    </location>
</feature>
<dbReference type="Pfam" id="PF22633">
    <property type="entry name" value="F5_F8_type_C_2"/>
    <property type="match status" value="1"/>
</dbReference>
<dbReference type="InterPro" id="IPR000421">
    <property type="entry name" value="FA58C"/>
</dbReference>
<dbReference type="GO" id="GO:0005874">
    <property type="term" value="C:microtubule"/>
    <property type="evidence" value="ECO:0007669"/>
    <property type="project" value="UniProtKB-KW"/>
</dbReference>
<proteinExistence type="inferred from homology"/>
<name>A0AAU9Y1H6_9CNID</name>
<evidence type="ECO:0000256" key="4">
    <source>
        <dbReference type="ARBA" id="ARBA00022741"/>
    </source>
</evidence>
<feature type="domain" description="F5/8 type C" evidence="7">
    <location>
        <begin position="463"/>
        <end position="615"/>
    </location>
</feature>
<evidence type="ECO:0000259" key="7">
    <source>
        <dbReference type="PROSITE" id="PS50022"/>
    </source>
</evidence>
<dbReference type="PROSITE" id="PS50022">
    <property type="entry name" value="FA58C_3"/>
    <property type="match status" value="5"/>
</dbReference>
<evidence type="ECO:0000256" key="3">
    <source>
        <dbReference type="ARBA" id="ARBA00022701"/>
    </source>
</evidence>
<feature type="domain" description="F5/8 type C" evidence="7">
    <location>
        <begin position="151"/>
        <end position="303"/>
    </location>
</feature>
<dbReference type="InterPro" id="IPR008979">
    <property type="entry name" value="Galactose-bd-like_sf"/>
</dbReference>